<organism evidence="2 3">
    <name type="scientific">Ditylenchus dipsaci</name>
    <dbReference type="NCBI Taxonomy" id="166011"/>
    <lineage>
        <taxon>Eukaryota</taxon>
        <taxon>Metazoa</taxon>
        <taxon>Ecdysozoa</taxon>
        <taxon>Nematoda</taxon>
        <taxon>Chromadorea</taxon>
        <taxon>Rhabditida</taxon>
        <taxon>Tylenchina</taxon>
        <taxon>Tylenchomorpha</taxon>
        <taxon>Sphaerularioidea</taxon>
        <taxon>Anguinidae</taxon>
        <taxon>Anguininae</taxon>
        <taxon>Ditylenchus</taxon>
    </lineage>
</organism>
<sequence length="94" mass="9980">MSRWNKSTDAMSTDAMSTDAMSTDEPSFTQSPSPTRQSSSTVQPSFTQNHDGRSSPVMSSSAYETQSTVSGTNIVPLKLSSGKGSPTAYITVLH</sequence>
<accession>A0A915DKA9</accession>
<protein>
    <submittedName>
        <fullName evidence="3">Uncharacterized protein</fullName>
    </submittedName>
</protein>
<name>A0A915DKA9_9BILA</name>
<dbReference type="WBParaSite" id="jg20158">
    <property type="protein sequence ID" value="jg20158"/>
    <property type="gene ID" value="jg20158"/>
</dbReference>
<reference evidence="3" key="1">
    <citation type="submission" date="2022-11" db="UniProtKB">
        <authorList>
            <consortium name="WormBaseParasite"/>
        </authorList>
    </citation>
    <scope>IDENTIFICATION</scope>
</reference>
<dbReference type="Proteomes" id="UP000887574">
    <property type="component" value="Unplaced"/>
</dbReference>
<feature type="compositionally biased region" description="Polar residues" evidence="1">
    <location>
        <begin position="56"/>
        <end position="73"/>
    </location>
</feature>
<feature type="region of interest" description="Disordered" evidence="1">
    <location>
        <begin position="1"/>
        <end position="94"/>
    </location>
</feature>
<dbReference type="AlphaFoldDB" id="A0A915DKA9"/>
<evidence type="ECO:0000313" key="3">
    <source>
        <dbReference type="WBParaSite" id="jg20158"/>
    </source>
</evidence>
<feature type="compositionally biased region" description="Low complexity" evidence="1">
    <location>
        <begin position="26"/>
        <end position="45"/>
    </location>
</feature>
<evidence type="ECO:0000313" key="2">
    <source>
        <dbReference type="Proteomes" id="UP000887574"/>
    </source>
</evidence>
<feature type="compositionally biased region" description="Polar residues" evidence="1">
    <location>
        <begin position="1"/>
        <end position="25"/>
    </location>
</feature>
<proteinExistence type="predicted"/>
<evidence type="ECO:0000256" key="1">
    <source>
        <dbReference type="SAM" id="MobiDB-lite"/>
    </source>
</evidence>
<keyword evidence="2" id="KW-1185">Reference proteome</keyword>